<dbReference type="EMBL" id="BARS01049558">
    <property type="protein sequence ID" value="GAG34313.1"/>
    <property type="molecule type" value="Genomic_DNA"/>
</dbReference>
<organism evidence="2">
    <name type="scientific">marine sediment metagenome</name>
    <dbReference type="NCBI Taxonomy" id="412755"/>
    <lineage>
        <taxon>unclassified sequences</taxon>
        <taxon>metagenomes</taxon>
        <taxon>ecological metagenomes</taxon>
    </lineage>
</organism>
<proteinExistence type="predicted"/>
<name>X0XCB9_9ZZZZ</name>
<feature type="transmembrane region" description="Helical" evidence="1">
    <location>
        <begin position="38"/>
        <end position="56"/>
    </location>
</feature>
<keyword evidence="1" id="KW-1133">Transmembrane helix</keyword>
<sequence>MLARLALVHLPPAALAGFLMAWAPPALSGVREVVFGPGVYSFFALLHVLQTAWVRGREESHVG</sequence>
<evidence type="ECO:0000313" key="2">
    <source>
        <dbReference type="EMBL" id="GAG34313.1"/>
    </source>
</evidence>
<gene>
    <name evidence="2" type="ORF">S01H1_74118</name>
</gene>
<evidence type="ECO:0000256" key="1">
    <source>
        <dbReference type="SAM" id="Phobius"/>
    </source>
</evidence>
<keyword evidence="1" id="KW-0472">Membrane</keyword>
<reference evidence="2" key="1">
    <citation type="journal article" date="2014" name="Front. Microbiol.">
        <title>High frequency of phylogenetically diverse reductive dehalogenase-homologous genes in deep subseafloor sedimentary metagenomes.</title>
        <authorList>
            <person name="Kawai M."/>
            <person name="Futagami T."/>
            <person name="Toyoda A."/>
            <person name="Takaki Y."/>
            <person name="Nishi S."/>
            <person name="Hori S."/>
            <person name="Arai W."/>
            <person name="Tsubouchi T."/>
            <person name="Morono Y."/>
            <person name="Uchiyama I."/>
            <person name="Ito T."/>
            <person name="Fujiyama A."/>
            <person name="Inagaki F."/>
            <person name="Takami H."/>
        </authorList>
    </citation>
    <scope>NUCLEOTIDE SEQUENCE</scope>
    <source>
        <strain evidence="2">Expedition CK06-06</strain>
    </source>
</reference>
<keyword evidence="1" id="KW-0812">Transmembrane</keyword>
<protein>
    <submittedName>
        <fullName evidence="2">Uncharacterized protein</fullName>
    </submittedName>
</protein>
<dbReference type="AlphaFoldDB" id="X0XCB9"/>
<comment type="caution">
    <text evidence="2">The sequence shown here is derived from an EMBL/GenBank/DDBJ whole genome shotgun (WGS) entry which is preliminary data.</text>
</comment>
<accession>X0XCB9</accession>